<sequence length="435" mass="48966">MPILRYKNQSTRQVKHTRLDDDVDFEQHFDYGILLGKGSFGTVNEAIRIDSGEKFAVKVINKEKAGSAAVKLLEREVAIMKKVDHPNIIFLEEVLETQTKMYLVMELCSHGGLEEMLNERKYFLEQDVLVIMQQLADAIAYIHENDIVHRDLKLDNILLAEPTDELPFNVKLTDFGLSYTRGGSGSDYMMNQVVGTPIYMAPEVITNYGYSQQCDIWSLGVILFKLITGNPPFMSFSEEDLFDLIKKGELQFSHENWKNVSPAAKELVEGLMKVDPAHRLTSKEIVSHPWIKGEQEMNGTKTINVLEMMKEYNIEQKKLAEEQQLKEQQLLQQQNNANEQNADPTDNEQGPLTAIAELESSQEIQRKKSKDIKKTSSASTLSASGSSHSKKASLSSPGPSTSNNGDKKARPVPSYMQPTKSSRAPKNPNIKGKKK</sequence>
<keyword evidence="1 7" id="KW-0723">Serine/threonine-protein kinase</keyword>
<dbReference type="GeneID" id="136804000"/>
<dbReference type="InterPro" id="IPR011009">
    <property type="entry name" value="Kinase-like_dom_sf"/>
</dbReference>
<dbReference type="EnsemblMetazoa" id="CLYHEMT009694.1">
    <property type="protein sequence ID" value="CLYHEMP009694.1"/>
    <property type="gene ID" value="CLYHEMG009694"/>
</dbReference>
<evidence type="ECO:0000256" key="2">
    <source>
        <dbReference type="ARBA" id="ARBA00022679"/>
    </source>
</evidence>
<dbReference type="Pfam" id="PF00069">
    <property type="entry name" value="Pkinase"/>
    <property type="match status" value="1"/>
</dbReference>
<keyword evidence="12" id="KW-1185">Reference proteome</keyword>
<evidence type="ECO:0000256" key="6">
    <source>
        <dbReference type="PROSITE-ProRule" id="PRU10141"/>
    </source>
</evidence>
<evidence type="ECO:0000256" key="7">
    <source>
        <dbReference type="RuleBase" id="RU000304"/>
    </source>
</evidence>
<feature type="compositionally biased region" description="Low complexity" evidence="9">
    <location>
        <begin position="375"/>
        <end position="396"/>
    </location>
</feature>
<keyword evidence="8" id="KW-0175">Coiled coil</keyword>
<name>A0A7M5VBL1_9CNID</name>
<feature type="coiled-coil region" evidence="8">
    <location>
        <begin position="309"/>
        <end position="340"/>
    </location>
</feature>
<dbReference type="GO" id="GO:0005524">
    <property type="term" value="F:ATP binding"/>
    <property type="evidence" value="ECO:0007669"/>
    <property type="project" value="UniProtKB-UniRule"/>
</dbReference>
<evidence type="ECO:0000256" key="9">
    <source>
        <dbReference type="SAM" id="MobiDB-lite"/>
    </source>
</evidence>
<keyword evidence="4" id="KW-0418">Kinase</keyword>
<dbReference type="PROSITE" id="PS00108">
    <property type="entry name" value="PROTEIN_KINASE_ST"/>
    <property type="match status" value="1"/>
</dbReference>
<evidence type="ECO:0000259" key="10">
    <source>
        <dbReference type="PROSITE" id="PS50011"/>
    </source>
</evidence>
<dbReference type="SMART" id="SM00220">
    <property type="entry name" value="S_TKc"/>
    <property type="match status" value="1"/>
</dbReference>
<proteinExistence type="inferred from homology"/>
<evidence type="ECO:0000313" key="12">
    <source>
        <dbReference type="Proteomes" id="UP000594262"/>
    </source>
</evidence>
<dbReference type="RefSeq" id="XP_066916839.1">
    <property type="nucleotide sequence ID" value="XM_067060738.1"/>
</dbReference>
<evidence type="ECO:0000256" key="4">
    <source>
        <dbReference type="ARBA" id="ARBA00022777"/>
    </source>
</evidence>
<dbReference type="SUPFAM" id="SSF56112">
    <property type="entry name" value="Protein kinase-like (PK-like)"/>
    <property type="match status" value="1"/>
</dbReference>
<dbReference type="InterPro" id="IPR017441">
    <property type="entry name" value="Protein_kinase_ATP_BS"/>
</dbReference>
<dbReference type="InterPro" id="IPR008271">
    <property type="entry name" value="Ser/Thr_kinase_AS"/>
</dbReference>
<keyword evidence="2" id="KW-0808">Transferase</keyword>
<organism evidence="11 12">
    <name type="scientific">Clytia hemisphaerica</name>
    <dbReference type="NCBI Taxonomy" id="252671"/>
    <lineage>
        <taxon>Eukaryota</taxon>
        <taxon>Metazoa</taxon>
        <taxon>Cnidaria</taxon>
        <taxon>Hydrozoa</taxon>
        <taxon>Hydroidolina</taxon>
        <taxon>Leptothecata</taxon>
        <taxon>Obeliida</taxon>
        <taxon>Clytiidae</taxon>
        <taxon>Clytia</taxon>
    </lineage>
</organism>
<reference evidence="11" key="1">
    <citation type="submission" date="2021-01" db="UniProtKB">
        <authorList>
            <consortium name="EnsemblMetazoa"/>
        </authorList>
    </citation>
    <scope>IDENTIFICATION</scope>
</reference>
<keyword evidence="3 6" id="KW-0547">Nucleotide-binding</keyword>
<protein>
    <recommendedName>
        <fullName evidence="10">Protein kinase domain-containing protein</fullName>
    </recommendedName>
</protein>
<evidence type="ECO:0000256" key="3">
    <source>
        <dbReference type="ARBA" id="ARBA00022741"/>
    </source>
</evidence>
<feature type="binding site" evidence="6">
    <location>
        <position position="58"/>
    </location>
    <ligand>
        <name>ATP</name>
        <dbReference type="ChEBI" id="CHEBI:30616"/>
    </ligand>
</feature>
<evidence type="ECO:0000256" key="1">
    <source>
        <dbReference type="ARBA" id="ARBA00022527"/>
    </source>
</evidence>
<evidence type="ECO:0000313" key="11">
    <source>
        <dbReference type="EnsemblMetazoa" id="CLYHEMP009694.1"/>
    </source>
</evidence>
<dbReference type="AlphaFoldDB" id="A0A7M5VBL1"/>
<dbReference type="FunFam" id="1.10.510.10:FF:000571">
    <property type="entry name" value="Maternal embryonic leucine zipper kinase"/>
    <property type="match status" value="1"/>
</dbReference>
<dbReference type="Proteomes" id="UP000594262">
    <property type="component" value="Unplaced"/>
</dbReference>
<dbReference type="GO" id="GO:0004674">
    <property type="term" value="F:protein serine/threonine kinase activity"/>
    <property type="evidence" value="ECO:0007669"/>
    <property type="project" value="UniProtKB-KW"/>
</dbReference>
<accession>A0A7M5VBL1</accession>
<dbReference type="Gene3D" id="1.10.510.10">
    <property type="entry name" value="Transferase(Phosphotransferase) domain 1"/>
    <property type="match status" value="1"/>
</dbReference>
<feature type="region of interest" description="Disordered" evidence="9">
    <location>
        <begin position="359"/>
        <end position="435"/>
    </location>
</feature>
<dbReference type="FunFam" id="3.30.200.20:FF:000315">
    <property type="entry name" value="Calcium-dependent protein kinase 3"/>
    <property type="match status" value="1"/>
</dbReference>
<evidence type="ECO:0000256" key="8">
    <source>
        <dbReference type="SAM" id="Coils"/>
    </source>
</evidence>
<dbReference type="PANTHER" id="PTHR24347">
    <property type="entry name" value="SERINE/THREONINE-PROTEIN KINASE"/>
    <property type="match status" value="1"/>
</dbReference>
<dbReference type="PROSITE" id="PS50011">
    <property type="entry name" value="PROTEIN_KINASE_DOM"/>
    <property type="match status" value="1"/>
</dbReference>
<dbReference type="InterPro" id="IPR000719">
    <property type="entry name" value="Prot_kinase_dom"/>
</dbReference>
<dbReference type="PROSITE" id="PS00107">
    <property type="entry name" value="PROTEIN_KINASE_ATP"/>
    <property type="match status" value="1"/>
</dbReference>
<comment type="similarity">
    <text evidence="7">Belongs to the protein kinase superfamily.</text>
</comment>
<evidence type="ECO:0000256" key="5">
    <source>
        <dbReference type="ARBA" id="ARBA00022840"/>
    </source>
</evidence>
<feature type="domain" description="Protein kinase" evidence="10">
    <location>
        <begin position="29"/>
        <end position="291"/>
    </location>
</feature>
<keyword evidence="5 6" id="KW-0067">ATP-binding</keyword>
<dbReference type="OrthoDB" id="541276at2759"/>